<dbReference type="PANTHER" id="PTHR31902:SF8">
    <property type="entry name" value="SUCRASE_FERREDOXIN DOMAIN-CONTAINING PROTEIN"/>
    <property type="match status" value="1"/>
</dbReference>
<dbReference type="RefSeq" id="XP_043127590.1">
    <property type="nucleotide sequence ID" value="XM_043271655.1"/>
</dbReference>
<gene>
    <name evidence="1" type="ORF">Aspvir_008487</name>
</gene>
<evidence type="ECO:0000313" key="1">
    <source>
        <dbReference type="EMBL" id="GIK04404.1"/>
    </source>
</evidence>
<dbReference type="GeneID" id="66936469"/>
<evidence type="ECO:0000313" key="2">
    <source>
        <dbReference type="Proteomes" id="UP000710440"/>
    </source>
</evidence>
<dbReference type="EMBL" id="BOPL01000006">
    <property type="protein sequence ID" value="GIK04404.1"/>
    <property type="molecule type" value="Genomic_DNA"/>
</dbReference>
<dbReference type="OrthoDB" id="10253744at2759"/>
<comment type="caution">
    <text evidence="1">The sequence shown here is derived from an EMBL/GenBank/DDBJ whole genome shotgun (WGS) entry which is preliminary data.</text>
</comment>
<dbReference type="PANTHER" id="PTHR31902">
    <property type="entry name" value="ACTIN PATCHES DISTAL PROTEIN 1"/>
    <property type="match status" value="1"/>
</dbReference>
<accession>A0A9P3C5T1</accession>
<keyword evidence="2" id="KW-1185">Reference proteome</keyword>
<sequence length="169" mass="18985">MKCPKNVKIDSTLPMYGFIKEFHAHVLVATGKQDWIPKVEQEDGSLMKAFKSDAKSKFGRIMVSASNLTLPGGEAPDNCSKTTILVLPSFTFVDDVSYSDVQHVVETFIDVPPENPTESLSSPRLNSRPCPHDYVVLLCSHKRRDARCGITALLIKKEMGRHLRRHDLY</sequence>
<organism evidence="1 2">
    <name type="scientific">Aspergillus viridinutans</name>
    <dbReference type="NCBI Taxonomy" id="75553"/>
    <lineage>
        <taxon>Eukaryota</taxon>
        <taxon>Fungi</taxon>
        <taxon>Dikarya</taxon>
        <taxon>Ascomycota</taxon>
        <taxon>Pezizomycotina</taxon>
        <taxon>Eurotiomycetes</taxon>
        <taxon>Eurotiomycetidae</taxon>
        <taxon>Eurotiales</taxon>
        <taxon>Aspergillaceae</taxon>
        <taxon>Aspergillus</taxon>
        <taxon>Aspergillus subgen. Fumigati</taxon>
    </lineage>
</organism>
<dbReference type="Proteomes" id="UP000710440">
    <property type="component" value="Unassembled WGS sequence"/>
</dbReference>
<reference evidence="1 2" key="1">
    <citation type="submission" date="2021-02" db="EMBL/GenBank/DDBJ databases">
        <title>Pan-genome distribution and transcriptional activeness of fungal secondary metabolism genes in Aspergillus section Fumigati.</title>
        <authorList>
            <person name="Takahashi H."/>
            <person name="Umemura M."/>
            <person name="Ninomiya A."/>
            <person name="Kusuya Y."/>
            <person name="Urayama S."/>
            <person name="Shimizu M."/>
            <person name="Watanabe A."/>
            <person name="Kamei K."/>
            <person name="Yaguchi T."/>
            <person name="Hagiwara D."/>
        </authorList>
    </citation>
    <scope>NUCLEOTIDE SEQUENCE [LARGE SCALE GENOMIC DNA]</scope>
    <source>
        <strain evidence="1 2">IFM 47045</strain>
    </source>
</reference>
<dbReference type="InterPro" id="IPR009737">
    <property type="entry name" value="Aim32/Apd1-like"/>
</dbReference>
<dbReference type="AlphaFoldDB" id="A0A9P3C5T1"/>
<name>A0A9P3C5T1_ASPVI</name>
<protein>
    <submittedName>
        <fullName evidence="1">Altered inheritance of mitochondria protein 32</fullName>
    </submittedName>
</protein>
<proteinExistence type="predicted"/>
<dbReference type="Pfam" id="PF06999">
    <property type="entry name" value="Suc_Fer-like"/>
    <property type="match status" value="1"/>
</dbReference>